<name>A0A5B7F383_PORTR</name>
<evidence type="ECO:0000313" key="3">
    <source>
        <dbReference type="Proteomes" id="UP000324222"/>
    </source>
</evidence>
<dbReference type="Proteomes" id="UP000324222">
    <property type="component" value="Unassembled WGS sequence"/>
</dbReference>
<sequence length="60" mass="6437">MVDSSLTSPPQPLCYVFSMNPSKVLLKIPNIACPNLPRDCPNPARTGPISPPKRIFGGTT</sequence>
<comment type="caution">
    <text evidence="2">The sequence shown here is derived from an EMBL/GenBank/DDBJ whole genome shotgun (WGS) entry which is preliminary data.</text>
</comment>
<reference evidence="2 3" key="1">
    <citation type="submission" date="2019-05" db="EMBL/GenBank/DDBJ databases">
        <title>Another draft genome of Portunus trituberculatus and its Hox gene families provides insights of decapod evolution.</title>
        <authorList>
            <person name="Jeong J.-H."/>
            <person name="Song I."/>
            <person name="Kim S."/>
            <person name="Choi T."/>
            <person name="Kim D."/>
            <person name="Ryu S."/>
            <person name="Kim W."/>
        </authorList>
    </citation>
    <scope>NUCLEOTIDE SEQUENCE [LARGE SCALE GENOMIC DNA]</scope>
    <source>
        <tissue evidence="2">Muscle</tissue>
    </source>
</reference>
<accession>A0A5B7F383</accession>
<dbReference type="EMBL" id="VSRR010005208">
    <property type="protein sequence ID" value="MPC41850.1"/>
    <property type="molecule type" value="Genomic_DNA"/>
</dbReference>
<protein>
    <submittedName>
        <fullName evidence="2">Uncharacterized protein</fullName>
    </submittedName>
</protein>
<evidence type="ECO:0000256" key="1">
    <source>
        <dbReference type="SAM" id="MobiDB-lite"/>
    </source>
</evidence>
<proteinExistence type="predicted"/>
<feature type="region of interest" description="Disordered" evidence="1">
    <location>
        <begin position="41"/>
        <end position="60"/>
    </location>
</feature>
<evidence type="ECO:0000313" key="2">
    <source>
        <dbReference type="EMBL" id="MPC41850.1"/>
    </source>
</evidence>
<organism evidence="2 3">
    <name type="scientific">Portunus trituberculatus</name>
    <name type="common">Swimming crab</name>
    <name type="synonym">Neptunus trituberculatus</name>
    <dbReference type="NCBI Taxonomy" id="210409"/>
    <lineage>
        <taxon>Eukaryota</taxon>
        <taxon>Metazoa</taxon>
        <taxon>Ecdysozoa</taxon>
        <taxon>Arthropoda</taxon>
        <taxon>Crustacea</taxon>
        <taxon>Multicrustacea</taxon>
        <taxon>Malacostraca</taxon>
        <taxon>Eumalacostraca</taxon>
        <taxon>Eucarida</taxon>
        <taxon>Decapoda</taxon>
        <taxon>Pleocyemata</taxon>
        <taxon>Brachyura</taxon>
        <taxon>Eubrachyura</taxon>
        <taxon>Portunoidea</taxon>
        <taxon>Portunidae</taxon>
        <taxon>Portuninae</taxon>
        <taxon>Portunus</taxon>
    </lineage>
</organism>
<gene>
    <name evidence="2" type="ORF">E2C01_035457</name>
</gene>
<keyword evidence="3" id="KW-1185">Reference proteome</keyword>
<dbReference type="AlphaFoldDB" id="A0A5B7F383"/>